<evidence type="ECO:0000256" key="9">
    <source>
        <dbReference type="ARBA" id="ARBA00023136"/>
    </source>
</evidence>
<proteinExistence type="predicted"/>
<dbReference type="InterPro" id="IPR039421">
    <property type="entry name" value="Type_1_exporter"/>
</dbReference>
<dbReference type="PROSITE" id="PS00211">
    <property type="entry name" value="ABC_TRANSPORTER_1"/>
    <property type="match status" value="1"/>
</dbReference>
<dbReference type="Gene3D" id="1.20.1560.10">
    <property type="entry name" value="ABC transporter type 1, transmembrane domain"/>
    <property type="match status" value="1"/>
</dbReference>
<feature type="transmembrane region" description="Helical" evidence="10">
    <location>
        <begin position="52"/>
        <end position="73"/>
    </location>
</feature>
<feature type="transmembrane region" description="Helical" evidence="10">
    <location>
        <begin position="21"/>
        <end position="40"/>
    </location>
</feature>
<dbReference type="Pfam" id="PF00005">
    <property type="entry name" value="ABC_tran"/>
    <property type="match status" value="1"/>
</dbReference>
<dbReference type="GO" id="GO:0008234">
    <property type="term" value="F:cysteine-type peptidase activity"/>
    <property type="evidence" value="ECO:0007669"/>
    <property type="project" value="UniProtKB-KW"/>
</dbReference>
<evidence type="ECO:0000256" key="3">
    <source>
        <dbReference type="ARBA" id="ARBA00022475"/>
    </source>
</evidence>
<comment type="caution">
    <text evidence="12">The sequence shown here is derived from an EMBL/GenBank/DDBJ whole genome shotgun (WGS) entry which is preliminary data.</text>
</comment>
<feature type="domain" description="ABC transporter" evidence="11">
    <location>
        <begin position="336"/>
        <end position="578"/>
    </location>
</feature>
<gene>
    <name evidence="12" type="ORF">LKD48_10860</name>
</gene>
<name>A0AAE3JC41_9FIRM</name>
<feature type="transmembrane region" description="Helical" evidence="10">
    <location>
        <begin position="242"/>
        <end position="267"/>
    </location>
</feature>
<keyword evidence="3" id="KW-1003">Cell membrane</keyword>
<evidence type="ECO:0000256" key="5">
    <source>
        <dbReference type="ARBA" id="ARBA00022741"/>
    </source>
</evidence>
<dbReference type="InterPro" id="IPR036640">
    <property type="entry name" value="ABC1_TM_sf"/>
</dbReference>
<organism evidence="12 13">
    <name type="scientific">Anthropogastromicrobium aceti</name>
    <dbReference type="NCBI Taxonomy" id="2981768"/>
    <lineage>
        <taxon>Bacteria</taxon>
        <taxon>Bacillati</taxon>
        <taxon>Bacillota</taxon>
        <taxon>Clostridia</taxon>
        <taxon>Lachnospirales</taxon>
        <taxon>Lachnospiraceae</taxon>
        <taxon>Anthropogastromicrobium</taxon>
    </lineage>
</organism>
<dbReference type="RefSeq" id="WP_308732034.1">
    <property type="nucleotide sequence ID" value="NZ_JAJEQN010000027.1"/>
</dbReference>
<keyword evidence="5" id="KW-0547">Nucleotide-binding</keyword>
<keyword evidence="6" id="KW-0645">Protease</keyword>
<keyword evidence="13" id="KW-1185">Reference proteome</keyword>
<evidence type="ECO:0000313" key="12">
    <source>
        <dbReference type="EMBL" id="MCC2222130.1"/>
    </source>
</evidence>
<evidence type="ECO:0000256" key="8">
    <source>
        <dbReference type="ARBA" id="ARBA00022989"/>
    </source>
</evidence>
<keyword evidence="9 10" id="KW-0472">Membrane</keyword>
<protein>
    <submittedName>
        <fullName evidence="12">ABC transporter ATP-binding protein/permease</fullName>
    </submittedName>
</protein>
<dbReference type="Proteomes" id="UP001198200">
    <property type="component" value="Unassembled WGS sequence"/>
</dbReference>
<dbReference type="AlphaFoldDB" id="A0AAE3JC41"/>
<dbReference type="GO" id="GO:0016887">
    <property type="term" value="F:ATP hydrolysis activity"/>
    <property type="evidence" value="ECO:0007669"/>
    <property type="project" value="InterPro"/>
</dbReference>
<dbReference type="GO" id="GO:0015421">
    <property type="term" value="F:ABC-type oligopeptide transporter activity"/>
    <property type="evidence" value="ECO:0007669"/>
    <property type="project" value="TreeGrafter"/>
</dbReference>
<feature type="transmembrane region" description="Helical" evidence="10">
    <location>
        <begin position="159"/>
        <end position="178"/>
    </location>
</feature>
<sequence>MKNCIWLLQKSAKACPQRLPAMLLVTLLDAVNAVNIILFYKYAVQALYQEEVLKQMAIVVGIYLAVHVIHSVVNNYLTQVKYPVWNETIKQSLSKEIYEQYQSLSADTVQDPKFYDAYKKALDESDMRTEAVLNTIQAVFGNLFSIFGIIAVIASMNWILVLLAIIPVCTSALVNLKIVKMRYQYNMSCVKPNRMVEYITRLFYQPEYREEIRLHDNALLQKRYHDAVDEVSSQTKAQMPKIVLISASGANLFSLINYGIPMLVLGWQVFQGITTIGEFSTGVIGVSNLSSSLFGIWCIIPGIREQSLYIENLRTFLSVQKETTGEHTLAFGMHEITLQDVHFHYSANTVREVTDGISLHIKKGEKIAFVGENGAGKTTLVKLIEGLYHPTEGEILIDGTPIEQLDKQSLRCNIATVMQKPVHYSFTIAENILMREIQSDADREQVQQVLEESGLWDRVSKFPKGMDSVLGKEFDEDGIELSGGESQKLAIARALYENAGVLILDEPANSLDPIAEAEMYERMFAAGKDRTLILISHRLYSTRKADRICYIENGKIAEEGTHEELMKANGKYAAMYHLQVSLYAKGAAQ</sequence>
<keyword evidence="4 10" id="KW-0812">Transmembrane</keyword>
<evidence type="ECO:0000313" key="13">
    <source>
        <dbReference type="Proteomes" id="UP001198200"/>
    </source>
</evidence>
<dbReference type="GO" id="GO:0005886">
    <property type="term" value="C:plasma membrane"/>
    <property type="evidence" value="ECO:0007669"/>
    <property type="project" value="UniProtKB-SubCell"/>
</dbReference>
<keyword evidence="6" id="KW-0378">Hydrolase</keyword>
<evidence type="ECO:0000256" key="1">
    <source>
        <dbReference type="ARBA" id="ARBA00004651"/>
    </source>
</evidence>
<dbReference type="PANTHER" id="PTHR43394:SF1">
    <property type="entry name" value="ATP-BINDING CASSETTE SUB-FAMILY B MEMBER 10, MITOCHONDRIAL"/>
    <property type="match status" value="1"/>
</dbReference>
<keyword evidence="6" id="KW-0788">Thiol protease</keyword>
<dbReference type="SMART" id="SM00382">
    <property type="entry name" value="AAA"/>
    <property type="match status" value="1"/>
</dbReference>
<keyword evidence="2" id="KW-0813">Transport</keyword>
<dbReference type="InterPro" id="IPR003593">
    <property type="entry name" value="AAA+_ATPase"/>
</dbReference>
<evidence type="ECO:0000256" key="6">
    <source>
        <dbReference type="ARBA" id="ARBA00022807"/>
    </source>
</evidence>
<feature type="transmembrane region" description="Helical" evidence="10">
    <location>
        <begin position="131"/>
        <end position="153"/>
    </location>
</feature>
<accession>A0AAE3JC41</accession>
<keyword evidence="7 12" id="KW-0067">ATP-binding</keyword>
<dbReference type="PANTHER" id="PTHR43394">
    <property type="entry name" value="ATP-DEPENDENT PERMEASE MDL1, MITOCHONDRIAL"/>
    <property type="match status" value="1"/>
</dbReference>
<dbReference type="SUPFAM" id="SSF52540">
    <property type="entry name" value="P-loop containing nucleoside triphosphate hydrolases"/>
    <property type="match status" value="1"/>
</dbReference>
<evidence type="ECO:0000259" key="11">
    <source>
        <dbReference type="PROSITE" id="PS50893"/>
    </source>
</evidence>
<dbReference type="InterPro" id="IPR027417">
    <property type="entry name" value="P-loop_NTPase"/>
</dbReference>
<evidence type="ECO:0000256" key="2">
    <source>
        <dbReference type="ARBA" id="ARBA00022448"/>
    </source>
</evidence>
<evidence type="ECO:0000256" key="7">
    <source>
        <dbReference type="ARBA" id="ARBA00022840"/>
    </source>
</evidence>
<dbReference type="InterPro" id="IPR017871">
    <property type="entry name" value="ABC_transporter-like_CS"/>
</dbReference>
<dbReference type="InterPro" id="IPR003439">
    <property type="entry name" value="ABC_transporter-like_ATP-bd"/>
</dbReference>
<keyword evidence="8 10" id="KW-1133">Transmembrane helix</keyword>
<dbReference type="EMBL" id="JAJEQN010000027">
    <property type="protein sequence ID" value="MCC2222130.1"/>
    <property type="molecule type" value="Genomic_DNA"/>
</dbReference>
<dbReference type="SUPFAM" id="SSF90123">
    <property type="entry name" value="ABC transporter transmembrane region"/>
    <property type="match status" value="1"/>
</dbReference>
<dbReference type="Gene3D" id="3.40.50.300">
    <property type="entry name" value="P-loop containing nucleotide triphosphate hydrolases"/>
    <property type="match status" value="1"/>
</dbReference>
<reference evidence="12 13" key="1">
    <citation type="submission" date="2021-10" db="EMBL/GenBank/DDBJ databases">
        <title>Anaerobic single-cell dispensing facilitates the cultivation of human gut bacteria.</title>
        <authorList>
            <person name="Afrizal A."/>
        </authorList>
    </citation>
    <scope>NUCLEOTIDE SEQUENCE [LARGE SCALE GENOMIC DNA]</scope>
    <source>
        <strain evidence="12 13">CLA-AA-H224</strain>
    </source>
</reference>
<evidence type="ECO:0000256" key="10">
    <source>
        <dbReference type="SAM" id="Phobius"/>
    </source>
</evidence>
<dbReference type="FunFam" id="3.40.50.300:FF:000299">
    <property type="entry name" value="ABC transporter ATP-binding protein/permease"/>
    <property type="match status" value="1"/>
</dbReference>
<evidence type="ECO:0000256" key="4">
    <source>
        <dbReference type="ARBA" id="ARBA00022692"/>
    </source>
</evidence>
<dbReference type="GO" id="GO:0005524">
    <property type="term" value="F:ATP binding"/>
    <property type="evidence" value="ECO:0007669"/>
    <property type="project" value="UniProtKB-KW"/>
</dbReference>
<comment type="subcellular location">
    <subcellularLocation>
        <location evidence="1">Cell membrane</location>
        <topology evidence="1">Multi-pass membrane protein</topology>
    </subcellularLocation>
</comment>
<dbReference type="PROSITE" id="PS50893">
    <property type="entry name" value="ABC_TRANSPORTER_2"/>
    <property type="match status" value="1"/>
</dbReference>